<evidence type="ECO:0000313" key="4">
    <source>
        <dbReference type="Proteomes" id="UP000095751"/>
    </source>
</evidence>
<sequence length="653" mass="71614">MAASTSSNYATLPMSNNMVKMETVLSATLNDLYIRNEVGECVQSMLLDVETTYHLQHQLELQMTQKLLERSQMEQQGIILEAHTERIERYDRRLDVADHFVVELVQLDRDLKELLAWKEEHEYKVRNYDAVLAKLAQTEEELMEANRVSFGGGAKPRRVTTTTKVKNTDNDDGNNNDNDDDNINVEQDKEENSTDVATPITQATRASDSIPEQTPENTINSTTTTASDEILLQSSNDKLESDTERGPRTQIGAQESVVVGENNDDDQKQSAAAAVVSIDVEADIKEDVPTLMTLDIEPLIEIFGFLDAMDILNTAQINITMYNKVDNIFGISEDGQSPPAPTPNPVPTTNNNTTDIAPTSAAAGVTSTPPTAAELTAKATVSSAGVMGKGLFSMLQPKPAVTETSVSSTIPAKRYGDAKSSSTNATSSASSGQQQQPLNAKVAQSMASKLSDAELAAIISMTDKLSKLEKEVHMLRNDKEVFAAKLDGTEAVKQFLIGKVRDVEVKLSRSREDEIKVTQQIASDQEVIAFLDGRVQEVEQQTENLTIEKTGTQANFDGLKISTSKKITMLSDMLKYEREKVREDEGEWKATKKVLVKEVKSCRAQILALQAERDGFKEQNDMLKRAIVSTGGGGGNSSKHNSGRKSSTSPLRR</sequence>
<keyword evidence="1" id="KW-0175">Coiled coil</keyword>
<dbReference type="OrthoDB" id="76516at2759"/>
<feature type="region of interest" description="Disordered" evidence="2">
    <location>
        <begin position="622"/>
        <end position="653"/>
    </location>
</feature>
<proteinExistence type="predicted"/>
<feature type="compositionally biased region" description="Low complexity" evidence="2">
    <location>
        <begin position="214"/>
        <end position="225"/>
    </location>
</feature>
<reference evidence="3 4" key="1">
    <citation type="submission" date="2016-09" db="EMBL/GenBank/DDBJ databases">
        <title>Extensive genetic diversity and differential bi-allelic expression allows diatom success in the polar Southern Ocean.</title>
        <authorList>
            <consortium name="DOE Joint Genome Institute"/>
            <person name="Mock T."/>
            <person name="Otillar R.P."/>
            <person name="Strauss J."/>
            <person name="Dupont C."/>
            <person name="Frickenhaus S."/>
            <person name="Maumus F."/>
            <person name="Mcmullan M."/>
            <person name="Sanges R."/>
            <person name="Schmutz J."/>
            <person name="Toseland A."/>
            <person name="Valas R."/>
            <person name="Veluchamy A."/>
            <person name="Ward B.J."/>
            <person name="Allen A."/>
            <person name="Barry K."/>
            <person name="Falciatore A."/>
            <person name="Ferrante M."/>
            <person name="Fortunato A.E."/>
            <person name="Gloeckner G."/>
            <person name="Gruber A."/>
            <person name="Hipkin R."/>
            <person name="Janech M."/>
            <person name="Kroth P."/>
            <person name="Leese F."/>
            <person name="Lindquist E."/>
            <person name="Lyon B.R."/>
            <person name="Martin J."/>
            <person name="Mayer C."/>
            <person name="Parker M."/>
            <person name="Quesneville H."/>
            <person name="Raymond J."/>
            <person name="Uhlig C."/>
            <person name="Valentin K.U."/>
            <person name="Worden A.Z."/>
            <person name="Armbrust E.V."/>
            <person name="Bowler C."/>
            <person name="Green B."/>
            <person name="Moulton V."/>
            <person name="Van Oosterhout C."/>
            <person name="Grigoriev I."/>
        </authorList>
    </citation>
    <scope>NUCLEOTIDE SEQUENCE [LARGE SCALE GENOMIC DNA]</scope>
    <source>
        <strain evidence="3 4">CCMP1102</strain>
    </source>
</reference>
<feature type="region of interest" description="Disordered" evidence="2">
    <location>
        <begin position="238"/>
        <end position="268"/>
    </location>
</feature>
<feature type="compositionally biased region" description="Low complexity" evidence="2">
    <location>
        <begin position="420"/>
        <end position="431"/>
    </location>
</feature>
<keyword evidence="4" id="KW-1185">Reference proteome</keyword>
<evidence type="ECO:0000256" key="2">
    <source>
        <dbReference type="SAM" id="MobiDB-lite"/>
    </source>
</evidence>
<dbReference type="KEGG" id="fcy:FRACYDRAFT_223548"/>
<evidence type="ECO:0000256" key="1">
    <source>
        <dbReference type="SAM" id="Coils"/>
    </source>
</evidence>
<feature type="compositionally biased region" description="Basic and acidic residues" evidence="2">
    <location>
        <begin position="238"/>
        <end position="247"/>
    </location>
</feature>
<gene>
    <name evidence="3" type="ORF">FRACYDRAFT_223548</name>
</gene>
<organism evidence="3 4">
    <name type="scientific">Fragilariopsis cylindrus CCMP1102</name>
    <dbReference type="NCBI Taxonomy" id="635003"/>
    <lineage>
        <taxon>Eukaryota</taxon>
        <taxon>Sar</taxon>
        <taxon>Stramenopiles</taxon>
        <taxon>Ochrophyta</taxon>
        <taxon>Bacillariophyta</taxon>
        <taxon>Bacillariophyceae</taxon>
        <taxon>Bacillariophycidae</taxon>
        <taxon>Bacillariales</taxon>
        <taxon>Bacillariaceae</taxon>
        <taxon>Fragilariopsis</taxon>
    </lineage>
</organism>
<dbReference type="EMBL" id="KV784353">
    <property type="protein sequence ID" value="OEU22643.1"/>
    <property type="molecule type" value="Genomic_DNA"/>
</dbReference>
<feature type="compositionally biased region" description="Acidic residues" evidence="2">
    <location>
        <begin position="170"/>
        <end position="183"/>
    </location>
</feature>
<protein>
    <submittedName>
        <fullName evidence="3">Uncharacterized protein</fullName>
    </submittedName>
</protein>
<feature type="region of interest" description="Disordered" evidence="2">
    <location>
        <begin position="147"/>
        <end position="226"/>
    </location>
</feature>
<dbReference type="Proteomes" id="UP000095751">
    <property type="component" value="Unassembled WGS sequence"/>
</dbReference>
<feature type="compositionally biased region" description="Low complexity" evidence="2">
    <location>
        <begin position="637"/>
        <end position="653"/>
    </location>
</feature>
<dbReference type="InParanoid" id="A0A1E7FXV1"/>
<name>A0A1E7FXV1_9STRA</name>
<dbReference type="AlphaFoldDB" id="A0A1E7FXV1"/>
<feature type="compositionally biased region" description="Polar residues" evidence="2">
    <location>
        <begin position="194"/>
        <end position="212"/>
    </location>
</feature>
<feature type="region of interest" description="Disordered" evidence="2">
    <location>
        <begin position="402"/>
        <end position="443"/>
    </location>
</feature>
<feature type="region of interest" description="Disordered" evidence="2">
    <location>
        <begin position="333"/>
        <end position="369"/>
    </location>
</feature>
<accession>A0A1E7FXV1</accession>
<evidence type="ECO:0000313" key="3">
    <source>
        <dbReference type="EMBL" id="OEU22643.1"/>
    </source>
</evidence>
<feature type="coiled-coil region" evidence="1">
    <location>
        <begin position="458"/>
        <end position="485"/>
    </location>
</feature>
<feature type="coiled-coil region" evidence="1">
    <location>
        <begin position="528"/>
        <end position="555"/>
    </location>
</feature>